<comment type="caution">
    <text evidence="3">The sequence shown here is derived from an EMBL/GenBank/DDBJ whole genome shotgun (WGS) entry which is preliminary data.</text>
</comment>
<dbReference type="EMBL" id="DTHO01000042">
    <property type="protein sequence ID" value="HGG99586.1"/>
    <property type="molecule type" value="Genomic_DNA"/>
</dbReference>
<sequence length="440" mass="51258">MQRKILKLYETIACNLYFGEEILYLNDSSYDPVILFGIFTLLLDGKELVFGGYGSGKTTSSERMASLVKGLPLEFVQATTIHGHPEQTEEKIKAVLDLGVLEREGKEIIRWKIIPYSPVVIIDEINRLPVGKQNIILNEVDRNIWSYRGETLIVKTPKAFFATINYHDTGTTKLIPPLCDRFDVAVETGSLHPLRKRVIRRGIDDSLLRESSLTEEMVKFILSHNHTEEVNAVTDFINKISKEFKKEMERRFKNHGIDLEIPEDEEVKEIKEEIAKIELSEDAELFLDYITQEVYCHYSTVKDFSRCHGCHYYNYICSDLYSISNRAEQSLLRYAKALAWLSKKDDVTLEHILTVIPYSLWHRVSISDKKISEVREIEKTTSDSFHALIELMTQARKRWDEHRDYQIELYFAFKEGDFKRVKEIAEKHHHPVFKAFLRGI</sequence>
<dbReference type="PANTHER" id="PTHR42759:SF1">
    <property type="entry name" value="MAGNESIUM-CHELATASE SUBUNIT CHLD"/>
    <property type="match status" value="1"/>
</dbReference>
<evidence type="ECO:0000313" key="3">
    <source>
        <dbReference type="EMBL" id="HGG99586.1"/>
    </source>
</evidence>
<reference evidence="3" key="1">
    <citation type="journal article" date="2020" name="mSystems">
        <title>Genome- and Community-Level Interaction Insights into Carbon Utilization and Element Cycling Functions of Hydrothermarchaeota in Hydrothermal Sediment.</title>
        <authorList>
            <person name="Zhou Z."/>
            <person name="Liu Y."/>
            <person name="Xu W."/>
            <person name="Pan J."/>
            <person name="Luo Z.H."/>
            <person name="Li M."/>
        </authorList>
    </citation>
    <scope>NUCLEOTIDE SEQUENCE [LARGE SCALE GENOMIC DNA]</scope>
    <source>
        <strain evidence="3">SpSt-788</strain>
    </source>
</reference>
<gene>
    <name evidence="3" type="ORF">ENV75_03935</name>
</gene>
<feature type="domain" description="ATPase dynein-related AAA" evidence="1">
    <location>
        <begin position="49"/>
        <end position="182"/>
    </location>
</feature>
<dbReference type="Pfam" id="PF07728">
    <property type="entry name" value="AAA_5"/>
    <property type="match status" value="1"/>
</dbReference>
<dbReference type="InterPro" id="IPR050764">
    <property type="entry name" value="CbbQ/NirQ/NorQ/GpvN"/>
</dbReference>
<dbReference type="InterPro" id="IPR011704">
    <property type="entry name" value="ATPase_dyneun-rel_AAA"/>
</dbReference>
<dbReference type="GO" id="GO:0005524">
    <property type="term" value="F:ATP binding"/>
    <property type="evidence" value="ECO:0007669"/>
    <property type="project" value="InterPro"/>
</dbReference>
<evidence type="ECO:0008006" key="4">
    <source>
        <dbReference type="Google" id="ProtNLM"/>
    </source>
</evidence>
<dbReference type="InterPro" id="IPR041628">
    <property type="entry name" value="ChlI/MoxR_AAA_lid"/>
</dbReference>
<dbReference type="Gene3D" id="3.40.50.300">
    <property type="entry name" value="P-loop containing nucleotide triphosphate hydrolases"/>
    <property type="match status" value="1"/>
</dbReference>
<dbReference type="Gene3D" id="1.10.8.80">
    <property type="entry name" value="Magnesium chelatase subunit I, C-Terminal domain"/>
    <property type="match status" value="1"/>
</dbReference>
<accession>A0A7C4ELP8</accession>
<dbReference type="GO" id="GO:0016887">
    <property type="term" value="F:ATP hydrolysis activity"/>
    <property type="evidence" value="ECO:0007669"/>
    <property type="project" value="InterPro"/>
</dbReference>
<dbReference type="SUPFAM" id="SSF52540">
    <property type="entry name" value="P-loop containing nucleoside triphosphate hydrolases"/>
    <property type="match status" value="1"/>
</dbReference>
<protein>
    <recommendedName>
        <fullName evidence="4">ATPase dynein-related AAA domain-containing protein</fullName>
    </recommendedName>
</protein>
<proteinExistence type="predicted"/>
<organism evidence="3">
    <name type="scientific">Thermodesulfovibrio aggregans</name>
    <dbReference type="NCBI Taxonomy" id="86166"/>
    <lineage>
        <taxon>Bacteria</taxon>
        <taxon>Pseudomonadati</taxon>
        <taxon>Nitrospirota</taxon>
        <taxon>Thermodesulfovibrionia</taxon>
        <taxon>Thermodesulfovibrionales</taxon>
        <taxon>Thermodesulfovibrionaceae</taxon>
        <taxon>Thermodesulfovibrio</taxon>
    </lineage>
</organism>
<name>A0A7C4ELP8_9BACT</name>
<feature type="domain" description="ChlI/MoxR AAA lid" evidence="2">
    <location>
        <begin position="323"/>
        <end position="369"/>
    </location>
</feature>
<dbReference type="InterPro" id="IPR027417">
    <property type="entry name" value="P-loop_NTPase"/>
</dbReference>
<dbReference type="PANTHER" id="PTHR42759">
    <property type="entry name" value="MOXR FAMILY PROTEIN"/>
    <property type="match status" value="1"/>
</dbReference>
<dbReference type="AlphaFoldDB" id="A0A7C4ELP8"/>
<evidence type="ECO:0000259" key="1">
    <source>
        <dbReference type="Pfam" id="PF07728"/>
    </source>
</evidence>
<dbReference type="Pfam" id="PF17863">
    <property type="entry name" value="AAA_lid_2"/>
    <property type="match status" value="1"/>
</dbReference>
<evidence type="ECO:0000259" key="2">
    <source>
        <dbReference type="Pfam" id="PF17863"/>
    </source>
</evidence>